<dbReference type="PANTHER" id="PTHR43708:SF8">
    <property type="entry name" value="OXIDOREDUCTASE"/>
    <property type="match status" value="1"/>
</dbReference>
<protein>
    <submittedName>
        <fullName evidence="3">Putative dehydrogenase</fullName>
    </submittedName>
</protein>
<feature type="domain" description="GFO/IDH/MocA-like oxidoreductase" evidence="2">
    <location>
        <begin position="131"/>
        <end position="261"/>
    </location>
</feature>
<dbReference type="Gene3D" id="3.40.50.720">
    <property type="entry name" value="NAD(P)-binding Rossmann-like Domain"/>
    <property type="match status" value="1"/>
</dbReference>
<dbReference type="Gene3D" id="3.30.360.10">
    <property type="entry name" value="Dihydrodipicolinate Reductase, domain 2"/>
    <property type="match status" value="1"/>
</dbReference>
<organism evidence="3 4">
    <name type="scientific">Aporhodopirellula rubra</name>
    <dbReference type="NCBI Taxonomy" id="980271"/>
    <lineage>
        <taxon>Bacteria</taxon>
        <taxon>Pseudomonadati</taxon>
        <taxon>Planctomycetota</taxon>
        <taxon>Planctomycetia</taxon>
        <taxon>Pirellulales</taxon>
        <taxon>Pirellulaceae</taxon>
        <taxon>Aporhodopirellula</taxon>
    </lineage>
</organism>
<sequence length="347" mass="38173">MKKLKGVAVGAGYFSQFHFDAWGRLPEVELSAICDVNAEAAQEASGKYGIEKTYADVGEMLDQEAPDFIDIITRPDSHLALVSEAAKRGIAVICQKALAPSIDEAKEIVRVAESASVPLMVHENFRFQPWYREIRRQIEDGAIGDQLFSVAFECRMGDGWQSDAYLARQPYFREMPRLLIFETGVHFVDTFRFLAGEIDGVFANLTKHNPDIAGEDSGTVLFEFASGANGIWQGNRYNEPTSADARFTFGEAVVDGSGGTLRLYGNGQLTVQPLGQPERDIEYACHRRGFAGDCVFATQRHFVDSLLAGTAMETSGREYLKSLAVVDAIYDSSRSKLPVRGLAGDSK</sequence>
<dbReference type="PANTHER" id="PTHR43708">
    <property type="entry name" value="CONSERVED EXPRESSED OXIDOREDUCTASE (EUROFUNG)"/>
    <property type="match status" value="1"/>
</dbReference>
<name>A0A7W5H6S5_9BACT</name>
<evidence type="ECO:0000259" key="2">
    <source>
        <dbReference type="Pfam" id="PF22725"/>
    </source>
</evidence>
<proteinExistence type="predicted"/>
<evidence type="ECO:0000259" key="1">
    <source>
        <dbReference type="Pfam" id="PF01408"/>
    </source>
</evidence>
<dbReference type="InterPro" id="IPR051317">
    <property type="entry name" value="Gfo/Idh/MocA_oxidoreduct"/>
</dbReference>
<dbReference type="RefSeq" id="WP_184305611.1">
    <property type="nucleotide sequence ID" value="NZ_JACHXU010000009.1"/>
</dbReference>
<dbReference type="GO" id="GO:0000166">
    <property type="term" value="F:nucleotide binding"/>
    <property type="evidence" value="ECO:0007669"/>
    <property type="project" value="InterPro"/>
</dbReference>
<accession>A0A7W5H6S5</accession>
<reference evidence="3 4" key="1">
    <citation type="submission" date="2020-08" db="EMBL/GenBank/DDBJ databases">
        <title>Genomic Encyclopedia of Type Strains, Phase III (KMG-III): the genomes of soil and plant-associated and newly described type strains.</title>
        <authorList>
            <person name="Whitman W."/>
        </authorList>
    </citation>
    <scope>NUCLEOTIDE SEQUENCE [LARGE SCALE GENOMIC DNA]</scope>
    <source>
        <strain evidence="3 4">CECT 8075</strain>
    </source>
</reference>
<dbReference type="SUPFAM" id="SSF51735">
    <property type="entry name" value="NAD(P)-binding Rossmann-fold domains"/>
    <property type="match status" value="1"/>
</dbReference>
<dbReference type="InterPro" id="IPR036291">
    <property type="entry name" value="NAD(P)-bd_dom_sf"/>
</dbReference>
<feature type="domain" description="Gfo/Idh/MocA-like oxidoreductase N-terminal" evidence="1">
    <location>
        <begin position="7"/>
        <end position="121"/>
    </location>
</feature>
<dbReference type="EMBL" id="JACHXU010000009">
    <property type="protein sequence ID" value="MBB3207265.1"/>
    <property type="molecule type" value="Genomic_DNA"/>
</dbReference>
<dbReference type="Pfam" id="PF01408">
    <property type="entry name" value="GFO_IDH_MocA"/>
    <property type="match status" value="1"/>
</dbReference>
<dbReference type="Pfam" id="PF22725">
    <property type="entry name" value="GFO_IDH_MocA_C3"/>
    <property type="match status" value="1"/>
</dbReference>
<dbReference type="SUPFAM" id="SSF55347">
    <property type="entry name" value="Glyceraldehyde-3-phosphate dehydrogenase-like, C-terminal domain"/>
    <property type="match status" value="1"/>
</dbReference>
<dbReference type="InterPro" id="IPR000683">
    <property type="entry name" value="Gfo/Idh/MocA-like_OxRdtase_N"/>
</dbReference>
<keyword evidence="4" id="KW-1185">Reference proteome</keyword>
<dbReference type="Proteomes" id="UP000536179">
    <property type="component" value="Unassembled WGS sequence"/>
</dbReference>
<comment type="caution">
    <text evidence="3">The sequence shown here is derived from an EMBL/GenBank/DDBJ whole genome shotgun (WGS) entry which is preliminary data.</text>
</comment>
<gene>
    <name evidence="3" type="ORF">FHS27_003084</name>
</gene>
<dbReference type="InterPro" id="IPR055170">
    <property type="entry name" value="GFO_IDH_MocA-like_dom"/>
</dbReference>
<evidence type="ECO:0000313" key="3">
    <source>
        <dbReference type="EMBL" id="MBB3207265.1"/>
    </source>
</evidence>
<dbReference type="AlphaFoldDB" id="A0A7W5H6S5"/>
<evidence type="ECO:0000313" key="4">
    <source>
        <dbReference type="Proteomes" id="UP000536179"/>
    </source>
</evidence>